<name>A0A059CA99_EUCGR</name>
<feature type="region of interest" description="Disordered" evidence="1">
    <location>
        <begin position="22"/>
        <end position="74"/>
    </location>
</feature>
<evidence type="ECO:0000313" key="2">
    <source>
        <dbReference type="EMBL" id="KCW75297.1"/>
    </source>
</evidence>
<proteinExistence type="predicted"/>
<protein>
    <submittedName>
        <fullName evidence="2">Uncharacterized protein</fullName>
    </submittedName>
</protein>
<gene>
    <name evidence="2" type="ORF">EUGRSUZ_E04049</name>
</gene>
<accession>A0A059CA99</accession>
<dbReference type="AlphaFoldDB" id="A0A059CA99"/>
<dbReference type="OMA" id="FPINSQM"/>
<organism evidence="2">
    <name type="scientific">Eucalyptus grandis</name>
    <name type="common">Flooded gum</name>
    <dbReference type="NCBI Taxonomy" id="71139"/>
    <lineage>
        <taxon>Eukaryota</taxon>
        <taxon>Viridiplantae</taxon>
        <taxon>Streptophyta</taxon>
        <taxon>Embryophyta</taxon>
        <taxon>Tracheophyta</taxon>
        <taxon>Spermatophyta</taxon>
        <taxon>Magnoliopsida</taxon>
        <taxon>eudicotyledons</taxon>
        <taxon>Gunneridae</taxon>
        <taxon>Pentapetalae</taxon>
        <taxon>rosids</taxon>
        <taxon>malvids</taxon>
        <taxon>Myrtales</taxon>
        <taxon>Myrtaceae</taxon>
        <taxon>Myrtoideae</taxon>
        <taxon>Eucalypteae</taxon>
        <taxon>Eucalyptus</taxon>
    </lineage>
</organism>
<dbReference type="Gramene" id="KCW75297">
    <property type="protein sequence ID" value="KCW75297"/>
    <property type="gene ID" value="EUGRSUZ_E04049"/>
</dbReference>
<dbReference type="InParanoid" id="A0A059CA99"/>
<sequence>MSLFSSLFSCFSDHSNSRVISCEGGDHSNKSSSISKDGHVGGEAKLNKNSSKRKSKPPPIPMAYFPIGSNLSRL</sequence>
<evidence type="ECO:0000256" key="1">
    <source>
        <dbReference type="SAM" id="MobiDB-lite"/>
    </source>
</evidence>
<feature type="compositionally biased region" description="Basic and acidic residues" evidence="1">
    <location>
        <begin position="36"/>
        <end position="46"/>
    </location>
</feature>
<reference evidence="2" key="1">
    <citation type="submission" date="2013-07" db="EMBL/GenBank/DDBJ databases">
        <title>The genome of Eucalyptus grandis.</title>
        <authorList>
            <person name="Schmutz J."/>
            <person name="Hayes R."/>
            <person name="Myburg A."/>
            <person name="Tuskan G."/>
            <person name="Grattapaglia D."/>
            <person name="Rokhsar D.S."/>
        </authorList>
    </citation>
    <scope>NUCLEOTIDE SEQUENCE</scope>
    <source>
        <tissue evidence="2">Leaf extractions</tissue>
    </source>
</reference>
<dbReference type="EMBL" id="KK198757">
    <property type="protein sequence ID" value="KCW75297.1"/>
    <property type="molecule type" value="Genomic_DNA"/>
</dbReference>